<dbReference type="PROSITE" id="PS50164">
    <property type="entry name" value="GIY_YIG"/>
    <property type="match status" value="1"/>
</dbReference>
<keyword evidence="4" id="KW-1185">Reference proteome</keyword>
<evidence type="ECO:0000256" key="1">
    <source>
        <dbReference type="ARBA" id="ARBA00007435"/>
    </source>
</evidence>
<dbReference type="Gene3D" id="3.40.1440.10">
    <property type="entry name" value="GIY-YIG endonuclease"/>
    <property type="match status" value="1"/>
</dbReference>
<name>A0ABX6TF72_9SPHI</name>
<gene>
    <name evidence="3" type="ORF">H9N25_15060</name>
</gene>
<evidence type="ECO:0000313" key="4">
    <source>
        <dbReference type="Proteomes" id="UP000516439"/>
    </source>
</evidence>
<dbReference type="InterPro" id="IPR000305">
    <property type="entry name" value="GIY-YIG_endonuc"/>
</dbReference>
<dbReference type="InterPro" id="IPR050190">
    <property type="entry name" value="UPF0213_domain"/>
</dbReference>
<protein>
    <submittedName>
        <fullName evidence="3">GIY-YIG nuclease family protein</fullName>
    </submittedName>
</protein>
<evidence type="ECO:0000259" key="2">
    <source>
        <dbReference type="PROSITE" id="PS50164"/>
    </source>
</evidence>
<dbReference type="CDD" id="cd10456">
    <property type="entry name" value="GIY-YIG_UPF0213"/>
    <property type="match status" value="1"/>
</dbReference>
<comment type="similarity">
    <text evidence="1">Belongs to the UPF0213 family.</text>
</comment>
<organism evidence="3 4">
    <name type="scientific">Pedobacter riviphilus</name>
    <dbReference type="NCBI Taxonomy" id="2766984"/>
    <lineage>
        <taxon>Bacteria</taxon>
        <taxon>Pseudomonadati</taxon>
        <taxon>Bacteroidota</taxon>
        <taxon>Sphingobacteriia</taxon>
        <taxon>Sphingobacteriales</taxon>
        <taxon>Sphingobacteriaceae</taxon>
        <taxon>Pedobacter</taxon>
    </lineage>
</organism>
<proteinExistence type="inferred from homology"/>
<dbReference type="PANTHER" id="PTHR34477:SF1">
    <property type="entry name" value="UPF0213 PROTEIN YHBQ"/>
    <property type="match status" value="1"/>
</dbReference>
<feature type="domain" description="GIY-YIG" evidence="2">
    <location>
        <begin position="5"/>
        <end position="81"/>
    </location>
</feature>
<dbReference type="InterPro" id="IPR035901">
    <property type="entry name" value="GIY-YIG_endonuc_sf"/>
</dbReference>
<dbReference type="EMBL" id="CP061171">
    <property type="protein sequence ID" value="QNR83277.1"/>
    <property type="molecule type" value="Genomic_DNA"/>
</dbReference>
<evidence type="ECO:0000313" key="3">
    <source>
        <dbReference type="EMBL" id="QNR83277.1"/>
    </source>
</evidence>
<dbReference type="Proteomes" id="UP000516439">
    <property type="component" value="Chromosome"/>
</dbReference>
<sequence length="99" mass="11997">MARVHNYFVYILECAEKSYYVGVTNDLEARLSQHNDGENVFAYTFARRPLLLRYYQRFDQIEDAIDFEKQVKGWSRKKKEALFEEDWSEIVRLSNYKNK</sequence>
<dbReference type="Pfam" id="PF01541">
    <property type="entry name" value="GIY-YIG"/>
    <property type="match status" value="1"/>
</dbReference>
<dbReference type="PANTHER" id="PTHR34477">
    <property type="entry name" value="UPF0213 PROTEIN YHBQ"/>
    <property type="match status" value="1"/>
</dbReference>
<reference evidence="3 4" key="1">
    <citation type="submission" date="2020-09" db="EMBL/GenBank/DDBJ databases">
        <title>Pedobacter sp. SW-16 isolated from soil near Yeocheon.</title>
        <authorList>
            <person name="Im H.S."/>
            <person name="Joung Y."/>
            <person name="Lee S.-S."/>
        </authorList>
    </citation>
    <scope>NUCLEOTIDE SEQUENCE [LARGE SCALE GENOMIC DNA]</scope>
    <source>
        <strain evidence="3 4">SW-16</strain>
    </source>
</reference>
<dbReference type="RefSeq" id="WP_190326424.1">
    <property type="nucleotide sequence ID" value="NZ_CP061171.1"/>
</dbReference>
<accession>A0ABX6TF72</accession>
<dbReference type="SUPFAM" id="SSF82771">
    <property type="entry name" value="GIY-YIG endonuclease"/>
    <property type="match status" value="1"/>
</dbReference>